<reference evidence="1 2" key="1">
    <citation type="journal article" date="2014" name="PLoS Genet.">
        <title>The Genome of Spironucleus salmonicida Highlights a Fish Pathogen Adapted to Fluctuating Environments.</title>
        <authorList>
            <person name="Xu F."/>
            <person name="Jerlstrom-Hultqvist J."/>
            <person name="Einarsson E."/>
            <person name="Astvaldsson A."/>
            <person name="Svard S.G."/>
            <person name="Andersson J.O."/>
        </authorList>
    </citation>
    <scope>NUCLEOTIDE SEQUENCE</scope>
    <source>
        <strain evidence="2">ATCC 50377</strain>
    </source>
</reference>
<evidence type="ECO:0000313" key="3">
    <source>
        <dbReference type="Proteomes" id="UP000018208"/>
    </source>
</evidence>
<reference evidence="2" key="2">
    <citation type="submission" date="2020-12" db="EMBL/GenBank/DDBJ databases">
        <title>New Spironucleus salmonicida genome in near-complete chromosomes.</title>
        <authorList>
            <person name="Xu F."/>
            <person name="Kurt Z."/>
            <person name="Jimenez-Gonzalez A."/>
            <person name="Astvaldsson A."/>
            <person name="Andersson J.O."/>
            <person name="Svard S.G."/>
        </authorList>
    </citation>
    <scope>NUCLEOTIDE SEQUENCE</scope>
    <source>
        <strain evidence="2">ATCC 50377</strain>
    </source>
</reference>
<proteinExistence type="predicted"/>
<keyword evidence="3" id="KW-1185">Reference proteome</keyword>
<accession>V6LBJ5</accession>
<evidence type="ECO:0000313" key="2">
    <source>
        <dbReference type="EMBL" id="KAH0569592.1"/>
    </source>
</evidence>
<evidence type="ECO:0000313" key="1">
    <source>
        <dbReference type="EMBL" id="EST41623.1"/>
    </source>
</evidence>
<sequence>MELFDFTSIQNIQQLYFAFYKSGDTKLSDQLPSVQACSILVLTALAATRRMLLGPALRQKICRWKEMGTRGEAKKCSATGLRSGIKGTTMFRCRNLDSVNSRFRGFGRCKCQRTFTLVGRLCLNLIVSVQQCGLSIWSAAVQLEGNIILNIFWSGSIGKWARAVHA</sequence>
<dbReference type="EMBL" id="AUWU02000009">
    <property type="protein sequence ID" value="KAH0569592.1"/>
    <property type="molecule type" value="Genomic_DNA"/>
</dbReference>
<dbReference type="EMBL" id="KI546169">
    <property type="protein sequence ID" value="EST41623.1"/>
    <property type="molecule type" value="Genomic_DNA"/>
</dbReference>
<name>V6LBJ5_9EUKA</name>
<organism evidence="1">
    <name type="scientific">Spironucleus salmonicida</name>
    <dbReference type="NCBI Taxonomy" id="348837"/>
    <lineage>
        <taxon>Eukaryota</taxon>
        <taxon>Metamonada</taxon>
        <taxon>Diplomonadida</taxon>
        <taxon>Hexamitidae</taxon>
        <taxon>Hexamitinae</taxon>
        <taxon>Spironucleus</taxon>
    </lineage>
</organism>
<dbReference type="Proteomes" id="UP000018208">
    <property type="component" value="Unassembled WGS sequence"/>
</dbReference>
<dbReference type="AlphaFoldDB" id="V6LBJ5"/>
<dbReference type="VEuPathDB" id="GiardiaDB:SS50377_28546"/>
<protein>
    <submittedName>
        <fullName evidence="1">Uncharacterized protein</fullName>
    </submittedName>
</protein>
<gene>
    <name evidence="1" type="ORF">SS50377_18976</name>
    <name evidence="2" type="ORF">SS50377_28546</name>
</gene>